<protein>
    <submittedName>
        <fullName evidence="2">DUF2628 domain-containing protein</fullName>
    </submittedName>
</protein>
<comment type="caution">
    <text evidence="2">The sequence shown here is derived from an EMBL/GenBank/DDBJ whole genome shotgun (WGS) entry which is preliminary data.</text>
</comment>
<keyword evidence="1" id="KW-1133">Transmembrane helix</keyword>
<keyword evidence="1" id="KW-0812">Transmembrane</keyword>
<gene>
    <name evidence="2" type="ORF">EGT67_17740</name>
</gene>
<feature type="transmembrane region" description="Helical" evidence="1">
    <location>
        <begin position="43"/>
        <end position="61"/>
    </location>
</feature>
<dbReference type="EMBL" id="RKLP01000009">
    <property type="protein sequence ID" value="RVW08244.1"/>
    <property type="molecule type" value="Genomic_DNA"/>
</dbReference>
<dbReference type="Pfam" id="PF10947">
    <property type="entry name" value="DUF2628"/>
    <property type="match status" value="1"/>
</dbReference>
<evidence type="ECO:0000313" key="3">
    <source>
        <dbReference type="Proteomes" id="UP000286208"/>
    </source>
</evidence>
<dbReference type="InterPro" id="IPR024399">
    <property type="entry name" value="DUF2628"/>
</dbReference>
<evidence type="ECO:0000313" key="2">
    <source>
        <dbReference type="EMBL" id="RVW08244.1"/>
    </source>
</evidence>
<name>A0A3S3CXR3_9NOCA</name>
<dbReference type="RefSeq" id="WP_127917407.1">
    <property type="nucleotide sequence ID" value="NZ_RKLP01000009.1"/>
</dbReference>
<organism evidence="2 3">
    <name type="scientific">Prescottella agglutinans</name>
    <dbReference type="NCBI Taxonomy" id="1644129"/>
    <lineage>
        <taxon>Bacteria</taxon>
        <taxon>Bacillati</taxon>
        <taxon>Actinomycetota</taxon>
        <taxon>Actinomycetes</taxon>
        <taxon>Mycobacteriales</taxon>
        <taxon>Nocardiaceae</taxon>
        <taxon>Prescottella</taxon>
    </lineage>
</organism>
<keyword evidence="3" id="KW-1185">Reference proteome</keyword>
<feature type="transmembrane region" description="Helical" evidence="1">
    <location>
        <begin position="68"/>
        <end position="87"/>
    </location>
</feature>
<accession>A0A3S3CXR3</accession>
<evidence type="ECO:0000256" key="1">
    <source>
        <dbReference type="SAM" id="Phobius"/>
    </source>
</evidence>
<sequence length="124" mass="14148">MTDLSEAWRIRFQFFQANGVPGMWKPSKSYQEAFRALPFKTRMTVSSNTFAFFFGCFYLLHLGLWRKALTTFAIGVALGIASMLLQLPSSLDIALTCGLCGYISARTNVLYYEYRVHGRHTWGL</sequence>
<proteinExistence type="predicted"/>
<dbReference type="OrthoDB" id="4466837at2"/>
<dbReference type="Proteomes" id="UP000286208">
    <property type="component" value="Unassembled WGS sequence"/>
</dbReference>
<keyword evidence="1" id="KW-0472">Membrane</keyword>
<reference evidence="2 3" key="1">
    <citation type="submission" date="2018-11" db="EMBL/GenBank/DDBJ databases">
        <title>Rhodococcus spongicola sp. nov. and Rhodococcus xishaensis sp. nov. from marine sponges.</title>
        <authorList>
            <person name="Li L."/>
            <person name="Lin H.W."/>
        </authorList>
    </citation>
    <scope>NUCLEOTIDE SEQUENCE [LARGE SCALE GENOMIC DNA]</scope>
    <source>
        <strain evidence="2 3">CCTCC AB2014297</strain>
    </source>
</reference>
<dbReference type="AlphaFoldDB" id="A0A3S3CXR3"/>